<protein>
    <submittedName>
        <fullName evidence="1">Uncharacterized protein</fullName>
    </submittedName>
</protein>
<proteinExistence type="predicted"/>
<accession>A0ABW1YD36</accession>
<keyword evidence="2" id="KW-1185">Reference proteome</keyword>
<gene>
    <name evidence="1" type="ORF">ACFP81_04650</name>
</gene>
<dbReference type="EMBL" id="JBHSWD010000001">
    <property type="protein sequence ID" value="MFC6591372.1"/>
    <property type="molecule type" value="Genomic_DNA"/>
</dbReference>
<reference evidence="2" key="1">
    <citation type="journal article" date="2019" name="Int. J. Syst. Evol. Microbiol.">
        <title>The Global Catalogue of Microorganisms (GCM) 10K type strain sequencing project: providing services to taxonomists for standard genome sequencing and annotation.</title>
        <authorList>
            <consortium name="The Broad Institute Genomics Platform"/>
            <consortium name="The Broad Institute Genome Sequencing Center for Infectious Disease"/>
            <person name="Wu L."/>
            <person name="Ma J."/>
        </authorList>
    </citation>
    <scope>NUCLEOTIDE SEQUENCE [LARGE SCALE GENOMIC DNA]</scope>
    <source>
        <strain evidence="2">CGMCC 1.15772</strain>
    </source>
</reference>
<dbReference type="Proteomes" id="UP001596297">
    <property type="component" value="Unassembled WGS sequence"/>
</dbReference>
<evidence type="ECO:0000313" key="1">
    <source>
        <dbReference type="EMBL" id="MFC6591372.1"/>
    </source>
</evidence>
<organism evidence="1 2">
    <name type="scientific">Deinococcus lacus</name>
    <dbReference type="NCBI Taxonomy" id="392561"/>
    <lineage>
        <taxon>Bacteria</taxon>
        <taxon>Thermotogati</taxon>
        <taxon>Deinococcota</taxon>
        <taxon>Deinococci</taxon>
        <taxon>Deinococcales</taxon>
        <taxon>Deinococcaceae</taxon>
        <taxon>Deinococcus</taxon>
    </lineage>
</organism>
<comment type="caution">
    <text evidence="1">The sequence shown here is derived from an EMBL/GenBank/DDBJ whole genome shotgun (WGS) entry which is preliminary data.</text>
</comment>
<sequence>MRLLPQSAAVGRSSGAADFPKRCAWGLPCPEACPVVVEGLRRKAVQKQALWP</sequence>
<evidence type="ECO:0000313" key="2">
    <source>
        <dbReference type="Proteomes" id="UP001596297"/>
    </source>
</evidence>
<name>A0ABW1YD36_9DEIO</name>